<dbReference type="Gene3D" id="2.60.40.650">
    <property type="match status" value="1"/>
</dbReference>
<dbReference type="PANTHER" id="PTHR19372:SF7">
    <property type="entry name" value="SULFITE OXIDASE, MITOCHONDRIAL"/>
    <property type="match status" value="1"/>
</dbReference>
<accession>A0A4V6NBE3</accession>
<evidence type="ECO:0000313" key="5">
    <source>
        <dbReference type="Proteomes" id="UP000295453"/>
    </source>
</evidence>
<dbReference type="GO" id="GO:0006790">
    <property type="term" value="P:sulfur compound metabolic process"/>
    <property type="evidence" value="ECO:0007669"/>
    <property type="project" value="TreeGrafter"/>
</dbReference>
<keyword evidence="1" id="KW-1133">Transmembrane helix</keyword>
<feature type="domain" description="Oxidoreductase molybdopterin-binding" evidence="3">
    <location>
        <begin position="247"/>
        <end position="398"/>
    </location>
</feature>
<feature type="chain" id="PRO_5039099288" evidence="2">
    <location>
        <begin position="26"/>
        <end position="520"/>
    </location>
</feature>
<feature type="transmembrane region" description="Helical" evidence="1">
    <location>
        <begin position="71"/>
        <end position="90"/>
    </location>
</feature>
<dbReference type="Pfam" id="PF00174">
    <property type="entry name" value="Oxidored_molyb"/>
    <property type="match status" value="1"/>
</dbReference>
<dbReference type="GO" id="GO:0020037">
    <property type="term" value="F:heme binding"/>
    <property type="evidence" value="ECO:0007669"/>
    <property type="project" value="TreeGrafter"/>
</dbReference>
<proteinExistence type="predicted"/>
<dbReference type="AlphaFoldDB" id="A0A4V6NBE3"/>
<feature type="transmembrane region" description="Helical" evidence="1">
    <location>
        <begin position="124"/>
        <end position="142"/>
    </location>
</feature>
<gene>
    <name evidence="4" type="ORF">EPD65_06620</name>
</gene>
<name>A0A4V6NBE3_9ACTN</name>
<reference evidence="4 5" key="1">
    <citation type="submission" date="2019-03" db="EMBL/GenBank/DDBJ databases">
        <authorList>
            <person name="Kim M.K.M."/>
        </authorList>
    </citation>
    <scope>NUCLEOTIDE SEQUENCE [LARGE SCALE GENOMIC DNA]</scope>
    <source>
        <strain evidence="4 5">18JY15-6</strain>
    </source>
</reference>
<evidence type="ECO:0000313" key="4">
    <source>
        <dbReference type="EMBL" id="TCJ29392.1"/>
    </source>
</evidence>
<keyword evidence="1" id="KW-0812">Transmembrane</keyword>
<dbReference type="PANTHER" id="PTHR19372">
    <property type="entry name" value="SULFITE REDUCTASE"/>
    <property type="match status" value="1"/>
</dbReference>
<feature type="signal peptide" evidence="2">
    <location>
        <begin position="1"/>
        <end position="25"/>
    </location>
</feature>
<dbReference type="Proteomes" id="UP000295453">
    <property type="component" value="Unassembled WGS sequence"/>
</dbReference>
<sequence length="520" mass="54295">MPSMDPSSRMSYAAAGLLSTAAGVAAGHLAAALTDPAASPVLAVGSTVIDLTPTPLKEWAVRELGNADKPVLLASVAVGTLVLAGLAGVVARRSARLGAVVLLALVALAGALALHRPAARPVDVVPALVSAAIGLGVFAASVRSLRTASATATFATALPGSPEAVLAARASRRGLLLGAGAVAAFSGLAAATGQWVIRTGTQIADIVLPRAAKPLPPLPAGLEKAHAGISALRTPTDRFYRVDTNLVVPRVNLDSWRLRIDGDVRQELTLTYDDLLAMPLVERDITLTCVSNEVGGKYVGAARWLGVPLMDLLDQAGIGTKADQLLSTAVDGFTISTPLDVVRDGRDVLVAIGMNGEPLPADHGFPARLVTPGVYGFVGATKWLERLTLTTYAAKQAYWTKRKWATDAPIKVSARIDTPKPFSTVDAGQTVIGGVAWAQHRGIARVEVRIDGGAWQTARLGPDAGLDYWRQWYLPWDAPKGRHLVAVRAVTKDGDVQTAVRRTPFPDGSSGIQEVVVNVS</sequence>
<dbReference type="OrthoDB" id="9795587at2"/>
<keyword evidence="2" id="KW-0732">Signal</keyword>
<keyword evidence="1" id="KW-0472">Membrane</keyword>
<feature type="transmembrane region" description="Helical" evidence="1">
    <location>
        <begin position="97"/>
        <end position="118"/>
    </location>
</feature>
<dbReference type="InterPro" id="IPR000572">
    <property type="entry name" value="OxRdtase_Mopterin-bd_dom"/>
</dbReference>
<organism evidence="4 5">
    <name type="scientific">Nocardioides jejuensis</name>
    <dbReference type="NCBI Taxonomy" id="2502782"/>
    <lineage>
        <taxon>Bacteria</taxon>
        <taxon>Bacillati</taxon>
        <taxon>Actinomycetota</taxon>
        <taxon>Actinomycetes</taxon>
        <taxon>Propionibacteriales</taxon>
        <taxon>Nocardioidaceae</taxon>
        <taxon>Nocardioides</taxon>
    </lineage>
</organism>
<dbReference type="Gene3D" id="3.90.420.10">
    <property type="entry name" value="Oxidoreductase, molybdopterin-binding domain"/>
    <property type="match status" value="1"/>
</dbReference>
<protein>
    <submittedName>
        <fullName evidence="4">Oxidoreductase</fullName>
    </submittedName>
</protein>
<comment type="caution">
    <text evidence="4">The sequence shown here is derived from an EMBL/GenBank/DDBJ whole genome shotgun (WGS) entry which is preliminary data.</text>
</comment>
<dbReference type="GO" id="GO:0008482">
    <property type="term" value="F:sulfite oxidase activity"/>
    <property type="evidence" value="ECO:0007669"/>
    <property type="project" value="TreeGrafter"/>
</dbReference>
<dbReference type="SUPFAM" id="SSF81296">
    <property type="entry name" value="E set domains"/>
    <property type="match status" value="1"/>
</dbReference>
<keyword evidence="5" id="KW-1185">Reference proteome</keyword>
<feature type="transmembrane region" description="Helical" evidence="1">
    <location>
        <begin position="175"/>
        <end position="197"/>
    </location>
</feature>
<evidence type="ECO:0000256" key="1">
    <source>
        <dbReference type="SAM" id="Phobius"/>
    </source>
</evidence>
<evidence type="ECO:0000256" key="2">
    <source>
        <dbReference type="SAM" id="SignalP"/>
    </source>
</evidence>
<dbReference type="SUPFAM" id="SSF56524">
    <property type="entry name" value="Oxidoreductase molybdopterin-binding domain"/>
    <property type="match status" value="1"/>
</dbReference>
<evidence type="ECO:0000259" key="3">
    <source>
        <dbReference type="Pfam" id="PF00174"/>
    </source>
</evidence>
<dbReference type="EMBL" id="SJZJ01000008">
    <property type="protein sequence ID" value="TCJ29392.1"/>
    <property type="molecule type" value="Genomic_DNA"/>
</dbReference>
<dbReference type="GO" id="GO:0043546">
    <property type="term" value="F:molybdopterin cofactor binding"/>
    <property type="evidence" value="ECO:0007669"/>
    <property type="project" value="TreeGrafter"/>
</dbReference>
<dbReference type="InterPro" id="IPR036374">
    <property type="entry name" value="OxRdtase_Mopterin-bd_sf"/>
</dbReference>
<dbReference type="InterPro" id="IPR014756">
    <property type="entry name" value="Ig_E-set"/>
</dbReference>